<gene>
    <name evidence="10 12" type="primary">engB</name>
    <name evidence="12" type="ORF">GCM10007854_26490</name>
</gene>
<evidence type="ECO:0000256" key="10">
    <source>
        <dbReference type="HAMAP-Rule" id="MF_00321"/>
    </source>
</evidence>
<evidence type="ECO:0000313" key="12">
    <source>
        <dbReference type="EMBL" id="GLQ21694.1"/>
    </source>
</evidence>
<dbReference type="CDD" id="cd01876">
    <property type="entry name" value="YihA_EngB"/>
    <property type="match status" value="1"/>
</dbReference>
<evidence type="ECO:0000256" key="8">
    <source>
        <dbReference type="ARBA" id="ARBA00023210"/>
    </source>
</evidence>
<evidence type="ECO:0000313" key="13">
    <source>
        <dbReference type="Proteomes" id="UP001161390"/>
    </source>
</evidence>
<evidence type="ECO:0000256" key="5">
    <source>
        <dbReference type="ARBA" id="ARBA00022741"/>
    </source>
</evidence>
<dbReference type="EMBL" id="BSNJ01000005">
    <property type="protein sequence ID" value="GLQ21694.1"/>
    <property type="molecule type" value="Genomic_DNA"/>
</dbReference>
<keyword evidence="4" id="KW-0479">Metal-binding</keyword>
<comment type="function">
    <text evidence="10">Necessary for normal cell division and for the maintenance of normal septation.</text>
</comment>
<evidence type="ECO:0000256" key="1">
    <source>
        <dbReference type="ARBA" id="ARBA00001946"/>
    </source>
</evidence>
<dbReference type="PANTHER" id="PTHR11649">
    <property type="entry name" value="MSS1/TRME-RELATED GTP-BINDING PROTEIN"/>
    <property type="match status" value="1"/>
</dbReference>
<keyword evidence="7 10" id="KW-0342">GTP-binding</keyword>
<keyword evidence="8 10" id="KW-0717">Septation</keyword>
<feature type="domain" description="EngB-type G" evidence="11">
    <location>
        <begin position="42"/>
        <end position="217"/>
    </location>
</feature>
<dbReference type="HAMAP" id="MF_00321">
    <property type="entry name" value="GTPase_EngB"/>
    <property type="match status" value="1"/>
</dbReference>
<comment type="cofactor">
    <cofactor evidence="1">
        <name>Mg(2+)</name>
        <dbReference type="ChEBI" id="CHEBI:18420"/>
    </cofactor>
</comment>
<keyword evidence="5 10" id="KW-0547">Nucleotide-binding</keyword>
<dbReference type="InterPro" id="IPR006073">
    <property type="entry name" value="GTP-bd"/>
</dbReference>
<dbReference type="Gene3D" id="3.40.50.300">
    <property type="entry name" value="P-loop containing nucleotide triphosphate hydrolases"/>
    <property type="match status" value="1"/>
</dbReference>
<evidence type="ECO:0000256" key="9">
    <source>
        <dbReference type="ARBA" id="ARBA00023306"/>
    </source>
</evidence>
<keyword evidence="3 10" id="KW-0132">Cell division</keyword>
<evidence type="ECO:0000256" key="3">
    <source>
        <dbReference type="ARBA" id="ARBA00022618"/>
    </source>
</evidence>
<comment type="caution">
    <text evidence="12">The sequence shown here is derived from an EMBL/GenBank/DDBJ whole genome shotgun (WGS) entry which is preliminary data.</text>
</comment>
<name>A0ABQ5V2B4_9PROT</name>
<dbReference type="InterPro" id="IPR030393">
    <property type="entry name" value="G_ENGB_dom"/>
</dbReference>
<evidence type="ECO:0000256" key="2">
    <source>
        <dbReference type="ARBA" id="ARBA00009638"/>
    </source>
</evidence>
<dbReference type="Proteomes" id="UP001161390">
    <property type="component" value="Unassembled WGS sequence"/>
</dbReference>
<reference evidence="12" key="1">
    <citation type="journal article" date="2014" name="Int. J. Syst. Evol. Microbiol.">
        <title>Complete genome of a new Firmicutes species belonging to the dominant human colonic microbiota ('Ruminococcus bicirculans') reveals two chromosomes and a selective capacity to utilize plant glucans.</title>
        <authorList>
            <consortium name="NISC Comparative Sequencing Program"/>
            <person name="Wegmann U."/>
            <person name="Louis P."/>
            <person name="Goesmann A."/>
            <person name="Henrissat B."/>
            <person name="Duncan S.H."/>
            <person name="Flint H.J."/>
        </authorList>
    </citation>
    <scope>NUCLEOTIDE SEQUENCE</scope>
    <source>
        <strain evidence="12">NBRC 108216</strain>
    </source>
</reference>
<dbReference type="InterPro" id="IPR019987">
    <property type="entry name" value="GTP-bd_ribosome_bio_YsxC"/>
</dbReference>
<dbReference type="PANTHER" id="PTHR11649:SF13">
    <property type="entry name" value="ENGB-TYPE G DOMAIN-CONTAINING PROTEIN"/>
    <property type="match status" value="1"/>
</dbReference>
<sequence>MKPVLTERTYQSEEIEAGRLLFARPVTFMKSAVSLATLPPMGPPEVCFAGRSNVGKSTLINALTNHAGLARASNTPGRTQELNYFDAQGRLNLVDLPGYGYAKAPKHKVQAWTRLTREFLRGRATLRRVFMLIDSRHGLKPVDLELMDMLDETAVTYQLVLTKADKLKKGQLTRMHEETAQAIAKRPAAFPAIALTSSEKGLGIAELRAEIASLALPSEPV</sequence>
<accession>A0ABQ5V2B4</accession>
<keyword evidence="6" id="KW-0460">Magnesium</keyword>
<protein>
    <recommendedName>
        <fullName evidence="10">Probable GTP-binding protein EngB</fullName>
    </recommendedName>
</protein>
<proteinExistence type="inferred from homology"/>
<keyword evidence="9 10" id="KW-0131">Cell cycle</keyword>
<evidence type="ECO:0000256" key="4">
    <source>
        <dbReference type="ARBA" id="ARBA00022723"/>
    </source>
</evidence>
<dbReference type="NCBIfam" id="TIGR03598">
    <property type="entry name" value="GTPase_YsxC"/>
    <property type="match status" value="1"/>
</dbReference>
<dbReference type="RefSeq" id="WP_284373502.1">
    <property type="nucleotide sequence ID" value="NZ_BSNJ01000005.1"/>
</dbReference>
<reference evidence="12" key="2">
    <citation type="submission" date="2023-01" db="EMBL/GenBank/DDBJ databases">
        <title>Draft genome sequence of Algimonas porphyrae strain NBRC 108216.</title>
        <authorList>
            <person name="Sun Q."/>
            <person name="Mori K."/>
        </authorList>
    </citation>
    <scope>NUCLEOTIDE SEQUENCE</scope>
    <source>
        <strain evidence="12">NBRC 108216</strain>
    </source>
</reference>
<comment type="similarity">
    <text evidence="2 10">Belongs to the TRAFAC class TrmE-Era-EngA-EngB-Septin-like GTPase superfamily. EngB GTPase family.</text>
</comment>
<dbReference type="InterPro" id="IPR027417">
    <property type="entry name" value="P-loop_NTPase"/>
</dbReference>
<evidence type="ECO:0000256" key="7">
    <source>
        <dbReference type="ARBA" id="ARBA00023134"/>
    </source>
</evidence>
<dbReference type="PROSITE" id="PS51706">
    <property type="entry name" value="G_ENGB"/>
    <property type="match status" value="1"/>
</dbReference>
<organism evidence="12 13">
    <name type="scientific">Algimonas porphyrae</name>
    <dbReference type="NCBI Taxonomy" id="1128113"/>
    <lineage>
        <taxon>Bacteria</taxon>
        <taxon>Pseudomonadati</taxon>
        <taxon>Pseudomonadota</taxon>
        <taxon>Alphaproteobacteria</taxon>
        <taxon>Maricaulales</taxon>
        <taxon>Robiginitomaculaceae</taxon>
        <taxon>Algimonas</taxon>
    </lineage>
</organism>
<evidence type="ECO:0000256" key="6">
    <source>
        <dbReference type="ARBA" id="ARBA00022842"/>
    </source>
</evidence>
<dbReference type="Pfam" id="PF01926">
    <property type="entry name" value="MMR_HSR1"/>
    <property type="match status" value="1"/>
</dbReference>
<keyword evidence="13" id="KW-1185">Reference proteome</keyword>
<dbReference type="SUPFAM" id="SSF52540">
    <property type="entry name" value="P-loop containing nucleoside triphosphate hydrolases"/>
    <property type="match status" value="1"/>
</dbReference>
<evidence type="ECO:0000259" key="11">
    <source>
        <dbReference type="PROSITE" id="PS51706"/>
    </source>
</evidence>